<evidence type="ECO:0000313" key="20">
    <source>
        <dbReference type="EMBL" id="GAA4651441.1"/>
    </source>
</evidence>
<dbReference type="InterPro" id="IPR003661">
    <property type="entry name" value="HisK_dim/P_dom"/>
</dbReference>
<dbReference type="Pfam" id="PF11808">
    <property type="entry name" value="PhoR"/>
    <property type="match status" value="1"/>
</dbReference>
<keyword evidence="13" id="KW-0067">ATP-binding</keyword>
<dbReference type="SUPFAM" id="SSF55785">
    <property type="entry name" value="PYP-like sensor domain (PAS domain)"/>
    <property type="match status" value="1"/>
</dbReference>
<evidence type="ECO:0000256" key="14">
    <source>
        <dbReference type="ARBA" id="ARBA00022989"/>
    </source>
</evidence>
<dbReference type="GO" id="GO:0016301">
    <property type="term" value="F:kinase activity"/>
    <property type="evidence" value="ECO:0007669"/>
    <property type="project" value="UniProtKB-KW"/>
</dbReference>
<accession>A0ABP8V7Z4</accession>
<keyword evidence="12 20" id="KW-0418">Kinase</keyword>
<dbReference type="CDD" id="cd00082">
    <property type="entry name" value="HisKA"/>
    <property type="match status" value="1"/>
</dbReference>
<feature type="domain" description="Histidine kinase" evidence="18">
    <location>
        <begin position="213"/>
        <end position="433"/>
    </location>
</feature>
<evidence type="ECO:0000256" key="17">
    <source>
        <dbReference type="ARBA" id="ARBA00025207"/>
    </source>
</evidence>
<dbReference type="Gene3D" id="3.30.450.20">
    <property type="entry name" value="PAS domain"/>
    <property type="match status" value="1"/>
</dbReference>
<evidence type="ECO:0000256" key="7">
    <source>
        <dbReference type="ARBA" id="ARBA00022553"/>
    </source>
</evidence>
<keyword evidence="6" id="KW-1003">Cell membrane</keyword>
<feature type="domain" description="PAS" evidence="19">
    <location>
        <begin position="90"/>
        <end position="148"/>
    </location>
</feature>
<keyword evidence="7" id="KW-0597">Phosphoprotein</keyword>
<evidence type="ECO:0000256" key="9">
    <source>
        <dbReference type="ARBA" id="ARBA00022679"/>
    </source>
</evidence>
<dbReference type="SMART" id="SM00388">
    <property type="entry name" value="HisKA"/>
    <property type="match status" value="1"/>
</dbReference>
<evidence type="ECO:0000256" key="4">
    <source>
        <dbReference type="ARBA" id="ARBA00019665"/>
    </source>
</evidence>
<dbReference type="Pfam" id="PF00989">
    <property type="entry name" value="PAS"/>
    <property type="match status" value="1"/>
</dbReference>
<evidence type="ECO:0000256" key="8">
    <source>
        <dbReference type="ARBA" id="ARBA00022592"/>
    </source>
</evidence>
<dbReference type="PROSITE" id="PS50109">
    <property type="entry name" value="HIS_KIN"/>
    <property type="match status" value="1"/>
</dbReference>
<dbReference type="Pfam" id="PF02518">
    <property type="entry name" value="HATPase_c"/>
    <property type="match status" value="1"/>
</dbReference>
<dbReference type="SUPFAM" id="SSF47384">
    <property type="entry name" value="Homodimeric domain of signal transducing histidine kinase"/>
    <property type="match status" value="1"/>
</dbReference>
<dbReference type="InterPro" id="IPR021766">
    <property type="entry name" value="PhoR_N"/>
</dbReference>
<dbReference type="CDD" id="cd00130">
    <property type="entry name" value="PAS"/>
    <property type="match status" value="1"/>
</dbReference>
<keyword evidence="15" id="KW-0902">Two-component regulatory system</keyword>
<dbReference type="InterPro" id="IPR000014">
    <property type="entry name" value="PAS"/>
</dbReference>
<evidence type="ECO:0000256" key="16">
    <source>
        <dbReference type="ARBA" id="ARBA00023136"/>
    </source>
</evidence>
<evidence type="ECO:0000256" key="13">
    <source>
        <dbReference type="ARBA" id="ARBA00022840"/>
    </source>
</evidence>
<name>A0ABP8V7Z4_9GAMM</name>
<keyword evidence="5" id="KW-0813">Transport</keyword>
<dbReference type="InterPro" id="IPR014310">
    <property type="entry name" value="Sig_transdc_His_kinase_PhoR"/>
</dbReference>
<evidence type="ECO:0000259" key="19">
    <source>
        <dbReference type="PROSITE" id="PS50112"/>
    </source>
</evidence>
<keyword evidence="8" id="KW-0592">Phosphate transport</keyword>
<dbReference type="InterPro" id="IPR013767">
    <property type="entry name" value="PAS_fold"/>
</dbReference>
<dbReference type="InterPro" id="IPR050351">
    <property type="entry name" value="BphY/WalK/GraS-like"/>
</dbReference>
<dbReference type="NCBIfam" id="NF008235">
    <property type="entry name" value="PRK11006.1"/>
    <property type="match status" value="1"/>
</dbReference>
<dbReference type="EMBL" id="BAABFL010000452">
    <property type="protein sequence ID" value="GAA4651441.1"/>
    <property type="molecule type" value="Genomic_DNA"/>
</dbReference>
<sequence>MNRNWQSAVVRRLVLLLGACLLLGLVTDQVTLCLLLGISGYLVWTLIQMFRLGHWLEASEFSEQEPPSSHGLWGVIFDNIYRLQRRQQKSRRRLQAVIDRVQASTGALSDAIVMVNSQGCIEWWNPAAEQLLGFRNPDDQGQHITNLIRDPRFIRYFEQNAYSEPLELSSPVIENIRLQYSITLYGTNNRLVVVRNITRLHQLEVMRKDFVANVSHELRTPLTVITGYLETMQDGLALMPDKAPPVWKRALTQMLTQAERMQNIISDLLTLSRLETSDNQVDQGAVNVHELLDTVVNDAMAYSDGKHRVKLECPDSACLTGNREELRSAFSNLVYNAVKYTPEGGDIKVRWLENNYGATLQVKDNGIGIDPQHLPRLTERFYRVDKGRHSQTGGTGLGLAIVKHVLLRHNAVLDVSSKPGKGSTFSCRFPAVRRECG</sequence>
<dbReference type="Gene3D" id="1.10.287.130">
    <property type="match status" value="1"/>
</dbReference>
<dbReference type="NCBIfam" id="TIGR02966">
    <property type="entry name" value="phoR_proteo"/>
    <property type="match status" value="1"/>
</dbReference>
<dbReference type="PROSITE" id="PS50112">
    <property type="entry name" value="PAS"/>
    <property type="match status" value="1"/>
</dbReference>
<organism evidence="20 21">
    <name type="scientific">Kistimonas scapharcae</name>
    <dbReference type="NCBI Taxonomy" id="1036133"/>
    <lineage>
        <taxon>Bacteria</taxon>
        <taxon>Pseudomonadati</taxon>
        <taxon>Pseudomonadota</taxon>
        <taxon>Gammaproteobacteria</taxon>
        <taxon>Oceanospirillales</taxon>
        <taxon>Endozoicomonadaceae</taxon>
        <taxon>Kistimonas</taxon>
    </lineage>
</organism>
<keyword evidence="16" id="KW-0472">Membrane</keyword>
<keyword evidence="10" id="KW-0812">Transmembrane</keyword>
<dbReference type="InterPro" id="IPR035965">
    <property type="entry name" value="PAS-like_dom_sf"/>
</dbReference>
<keyword evidence="9" id="KW-0808">Transferase</keyword>
<evidence type="ECO:0000256" key="10">
    <source>
        <dbReference type="ARBA" id="ARBA00022692"/>
    </source>
</evidence>
<comment type="subcellular location">
    <subcellularLocation>
        <location evidence="2">Cell membrane</location>
    </subcellularLocation>
</comment>
<evidence type="ECO:0000256" key="3">
    <source>
        <dbReference type="ARBA" id="ARBA00012438"/>
    </source>
</evidence>
<dbReference type="SMART" id="SM00091">
    <property type="entry name" value="PAS"/>
    <property type="match status" value="1"/>
</dbReference>
<dbReference type="PANTHER" id="PTHR45453">
    <property type="entry name" value="PHOSPHATE REGULON SENSOR PROTEIN PHOR"/>
    <property type="match status" value="1"/>
</dbReference>
<proteinExistence type="predicted"/>
<dbReference type="RefSeq" id="WP_345197820.1">
    <property type="nucleotide sequence ID" value="NZ_BAABFL010000452.1"/>
</dbReference>
<evidence type="ECO:0000256" key="1">
    <source>
        <dbReference type="ARBA" id="ARBA00000085"/>
    </source>
</evidence>
<comment type="function">
    <text evidence="17">Member of the two-component regulatory system PhoR/PhoB involved in the phosphate regulon genes expression. PhoR may function as a membrane-associated protein kinase that phosphorylates PhoB in response to environmental signals.</text>
</comment>
<evidence type="ECO:0000256" key="5">
    <source>
        <dbReference type="ARBA" id="ARBA00022448"/>
    </source>
</evidence>
<evidence type="ECO:0000256" key="12">
    <source>
        <dbReference type="ARBA" id="ARBA00022777"/>
    </source>
</evidence>
<dbReference type="SMART" id="SM00387">
    <property type="entry name" value="HATPase_c"/>
    <property type="match status" value="1"/>
</dbReference>
<protein>
    <recommendedName>
        <fullName evidence="4">Phosphate regulon sensor protein PhoR</fullName>
        <ecNumber evidence="3">2.7.13.3</ecNumber>
    </recommendedName>
</protein>
<dbReference type="EC" id="2.7.13.3" evidence="3"/>
<dbReference type="Proteomes" id="UP001500604">
    <property type="component" value="Unassembled WGS sequence"/>
</dbReference>
<dbReference type="InterPro" id="IPR036890">
    <property type="entry name" value="HATPase_C_sf"/>
</dbReference>
<evidence type="ECO:0000259" key="18">
    <source>
        <dbReference type="PROSITE" id="PS50109"/>
    </source>
</evidence>
<keyword evidence="21" id="KW-1185">Reference proteome</keyword>
<keyword evidence="14" id="KW-1133">Transmembrane helix</keyword>
<evidence type="ECO:0000256" key="15">
    <source>
        <dbReference type="ARBA" id="ARBA00023012"/>
    </source>
</evidence>
<dbReference type="PRINTS" id="PR00344">
    <property type="entry name" value="BCTRLSENSOR"/>
</dbReference>
<dbReference type="SUPFAM" id="SSF55874">
    <property type="entry name" value="ATPase domain of HSP90 chaperone/DNA topoisomerase II/histidine kinase"/>
    <property type="match status" value="1"/>
</dbReference>
<dbReference type="InterPro" id="IPR036097">
    <property type="entry name" value="HisK_dim/P_sf"/>
</dbReference>
<gene>
    <name evidence="20" type="primary">phoR</name>
    <name evidence="20" type="ORF">GCM10023116_37250</name>
</gene>
<evidence type="ECO:0000256" key="6">
    <source>
        <dbReference type="ARBA" id="ARBA00022475"/>
    </source>
</evidence>
<evidence type="ECO:0000256" key="2">
    <source>
        <dbReference type="ARBA" id="ARBA00004236"/>
    </source>
</evidence>
<reference evidence="21" key="1">
    <citation type="journal article" date="2019" name="Int. J. Syst. Evol. Microbiol.">
        <title>The Global Catalogue of Microorganisms (GCM) 10K type strain sequencing project: providing services to taxonomists for standard genome sequencing and annotation.</title>
        <authorList>
            <consortium name="The Broad Institute Genomics Platform"/>
            <consortium name="The Broad Institute Genome Sequencing Center for Infectious Disease"/>
            <person name="Wu L."/>
            <person name="Ma J."/>
        </authorList>
    </citation>
    <scope>NUCLEOTIDE SEQUENCE [LARGE SCALE GENOMIC DNA]</scope>
    <source>
        <strain evidence="21">JCM 17805</strain>
    </source>
</reference>
<dbReference type="PANTHER" id="PTHR45453:SF1">
    <property type="entry name" value="PHOSPHATE REGULON SENSOR PROTEIN PHOR"/>
    <property type="match status" value="1"/>
</dbReference>
<evidence type="ECO:0000313" key="21">
    <source>
        <dbReference type="Proteomes" id="UP001500604"/>
    </source>
</evidence>
<comment type="catalytic activity">
    <reaction evidence="1">
        <text>ATP + protein L-histidine = ADP + protein N-phospho-L-histidine.</text>
        <dbReference type="EC" id="2.7.13.3"/>
    </reaction>
</comment>
<comment type="caution">
    <text evidence="20">The sequence shown here is derived from an EMBL/GenBank/DDBJ whole genome shotgun (WGS) entry which is preliminary data.</text>
</comment>
<keyword evidence="11" id="KW-0547">Nucleotide-binding</keyword>
<evidence type="ECO:0000256" key="11">
    <source>
        <dbReference type="ARBA" id="ARBA00022741"/>
    </source>
</evidence>
<dbReference type="InterPro" id="IPR005467">
    <property type="entry name" value="His_kinase_dom"/>
</dbReference>
<dbReference type="InterPro" id="IPR004358">
    <property type="entry name" value="Sig_transdc_His_kin-like_C"/>
</dbReference>
<dbReference type="Pfam" id="PF00512">
    <property type="entry name" value="HisKA"/>
    <property type="match status" value="1"/>
</dbReference>
<dbReference type="Gene3D" id="3.30.565.10">
    <property type="entry name" value="Histidine kinase-like ATPase, C-terminal domain"/>
    <property type="match status" value="1"/>
</dbReference>
<dbReference type="InterPro" id="IPR003594">
    <property type="entry name" value="HATPase_dom"/>
</dbReference>